<feature type="compositionally biased region" description="Low complexity" evidence="3">
    <location>
        <begin position="81"/>
        <end position="117"/>
    </location>
</feature>
<dbReference type="GO" id="GO:0051082">
    <property type="term" value="F:unfolded protein binding"/>
    <property type="evidence" value="ECO:0007669"/>
    <property type="project" value="TreeGrafter"/>
</dbReference>
<dbReference type="EMBL" id="SUNJ01008839">
    <property type="protein sequence ID" value="TPP60898.1"/>
    <property type="molecule type" value="Genomic_DNA"/>
</dbReference>
<dbReference type="Proteomes" id="UP000316759">
    <property type="component" value="Unassembled WGS sequence"/>
</dbReference>
<keyword evidence="7" id="KW-1185">Reference proteome</keyword>
<evidence type="ECO:0000313" key="6">
    <source>
        <dbReference type="EMBL" id="TPP60899.1"/>
    </source>
</evidence>
<dbReference type="OrthoDB" id="10060792at2759"/>
<gene>
    <name evidence="5" type="ORF">FGIG_11620</name>
    <name evidence="6" type="ORF">FGIG_11621</name>
</gene>
<dbReference type="PANTHER" id="PTHR45640:SF26">
    <property type="entry name" value="RE23625P"/>
    <property type="match status" value="1"/>
</dbReference>
<proteinExistence type="inferred from homology"/>
<dbReference type="PROSITE" id="PS01031">
    <property type="entry name" value="SHSP"/>
    <property type="match status" value="2"/>
</dbReference>
<dbReference type="GO" id="GO:0005737">
    <property type="term" value="C:cytoplasm"/>
    <property type="evidence" value="ECO:0007669"/>
    <property type="project" value="TreeGrafter"/>
</dbReference>
<organism evidence="5 7">
    <name type="scientific">Fasciola gigantica</name>
    <name type="common">Giant liver fluke</name>
    <dbReference type="NCBI Taxonomy" id="46835"/>
    <lineage>
        <taxon>Eukaryota</taxon>
        <taxon>Metazoa</taxon>
        <taxon>Spiralia</taxon>
        <taxon>Lophotrochozoa</taxon>
        <taxon>Platyhelminthes</taxon>
        <taxon>Trematoda</taxon>
        <taxon>Digenea</taxon>
        <taxon>Plagiorchiida</taxon>
        <taxon>Echinostomata</taxon>
        <taxon>Echinostomatoidea</taxon>
        <taxon>Fasciolidae</taxon>
        <taxon>Fasciola</taxon>
    </lineage>
</organism>
<comment type="similarity">
    <text evidence="1 2">Belongs to the small heat shock protein (HSP20) family.</text>
</comment>
<dbReference type="Gene3D" id="2.60.40.790">
    <property type="match status" value="2"/>
</dbReference>
<feature type="region of interest" description="Disordered" evidence="3">
    <location>
        <begin position="74"/>
        <end position="129"/>
    </location>
</feature>
<dbReference type="GO" id="GO:0042026">
    <property type="term" value="P:protein refolding"/>
    <property type="evidence" value="ECO:0007669"/>
    <property type="project" value="TreeGrafter"/>
</dbReference>
<feature type="domain" description="SHSP" evidence="4">
    <location>
        <begin position="350"/>
        <end position="455"/>
    </location>
</feature>
<dbReference type="Pfam" id="PF00011">
    <property type="entry name" value="HSP20"/>
    <property type="match status" value="2"/>
</dbReference>
<evidence type="ECO:0000313" key="7">
    <source>
        <dbReference type="Proteomes" id="UP000316759"/>
    </source>
</evidence>
<dbReference type="AlphaFoldDB" id="A0A504YSZ8"/>
<evidence type="ECO:0000313" key="5">
    <source>
        <dbReference type="EMBL" id="TPP60898.1"/>
    </source>
</evidence>
<dbReference type="GO" id="GO:0009408">
    <property type="term" value="P:response to heat"/>
    <property type="evidence" value="ECO:0007669"/>
    <property type="project" value="TreeGrafter"/>
</dbReference>
<evidence type="ECO:0000256" key="2">
    <source>
        <dbReference type="RuleBase" id="RU003616"/>
    </source>
</evidence>
<accession>A0A504YSZ8</accession>
<dbReference type="InterPro" id="IPR008978">
    <property type="entry name" value="HSP20-like_chaperone"/>
</dbReference>
<feature type="domain" description="SHSP" evidence="4">
    <location>
        <begin position="235"/>
        <end position="346"/>
    </location>
</feature>
<dbReference type="SUPFAM" id="SSF49764">
    <property type="entry name" value="HSP20-like chaperones"/>
    <property type="match status" value="2"/>
</dbReference>
<protein>
    <submittedName>
        <fullName evidence="5">Alpha crystallin-containing small heat shock protein variant NtermFhHSP35a</fullName>
    </submittedName>
</protein>
<reference evidence="5 7" key="1">
    <citation type="submission" date="2019-04" db="EMBL/GenBank/DDBJ databases">
        <title>Annotation for the trematode Fasciola gigantica.</title>
        <authorList>
            <person name="Choi Y.-J."/>
        </authorList>
    </citation>
    <scope>NUCLEOTIDE SEQUENCE [LARGE SCALE GENOMIC DNA]</scope>
    <source>
        <strain evidence="5">Uganda_cow_1</strain>
    </source>
</reference>
<sequence>MIRPLGSLYTYIHSYGSLARSSFTLVNLQRLCTSHRLTMTNTQGKEIPVKKDDRTFEQRRHDLVKNLEKHCGKETGSEKCTQQQNQNHQHQHQPQPQAHHTQHPQQPQKSQNQKQHSTQIAENHQNQLSTGEWFHELNQWLNEMNKMWSHEWNQAWRNMFSLVPKDKSDMEPSSKFGVFGSTGYVPSILSHMEHQIQVLRQNMEQLIPNYHPELMEKVGRGYSDEMIPLGGLGNTQLDYLKDAYEPGDDGHLRFKLRFDLRGYSPEDVHVEADKNRLTVHAKRTDEKDGTSRMCEYCRTVYLPDKVDDEKCTAHLSKDGILTVEAPVKQAEVAPIKYGRDHQMGIQPKPSTENSTIKPIGKMGLTILEDGRIHLEVPVDAGFKSEDLQVGVANNCVVVSGKHEVEEDIGAKEKTWHVNEFRRSYPVPHSVDPLSLTAELIDHTVIVEGPTVTKSP</sequence>
<dbReference type="STRING" id="46835.A0A504YSZ8"/>
<dbReference type="GO" id="GO:0005634">
    <property type="term" value="C:nucleus"/>
    <property type="evidence" value="ECO:0007669"/>
    <property type="project" value="TreeGrafter"/>
</dbReference>
<evidence type="ECO:0000259" key="4">
    <source>
        <dbReference type="PROSITE" id="PS01031"/>
    </source>
</evidence>
<evidence type="ECO:0000256" key="1">
    <source>
        <dbReference type="PROSITE-ProRule" id="PRU00285"/>
    </source>
</evidence>
<dbReference type="CDD" id="cd06526">
    <property type="entry name" value="metazoan_ACD"/>
    <property type="match status" value="2"/>
</dbReference>
<keyword evidence="5" id="KW-0346">Stress response</keyword>
<feature type="compositionally biased region" description="Polar residues" evidence="3">
    <location>
        <begin position="118"/>
        <end position="129"/>
    </location>
</feature>
<comment type="caution">
    <text evidence="5">The sequence shown here is derived from an EMBL/GenBank/DDBJ whole genome shotgun (WGS) entry which is preliminary data.</text>
</comment>
<name>A0A504YSZ8_FASGI</name>
<dbReference type="InterPro" id="IPR002068">
    <property type="entry name" value="A-crystallin/Hsp20_dom"/>
</dbReference>
<dbReference type="InterPro" id="IPR001436">
    <property type="entry name" value="Alpha-crystallin/sHSP_animal"/>
</dbReference>
<dbReference type="EMBL" id="SUNJ01008839">
    <property type="protein sequence ID" value="TPP60899.1"/>
    <property type="molecule type" value="Genomic_DNA"/>
</dbReference>
<dbReference type="PANTHER" id="PTHR45640">
    <property type="entry name" value="HEAT SHOCK PROTEIN HSP-12.2-RELATED"/>
    <property type="match status" value="1"/>
</dbReference>
<evidence type="ECO:0000256" key="3">
    <source>
        <dbReference type="SAM" id="MobiDB-lite"/>
    </source>
</evidence>